<evidence type="ECO:0000313" key="3">
    <source>
        <dbReference type="Proteomes" id="UP000521379"/>
    </source>
</evidence>
<comment type="caution">
    <text evidence="2">The sequence shown here is derived from an EMBL/GenBank/DDBJ whole genome shotgun (WGS) entry which is preliminary data.</text>
</comment>
<keyword evidence="1" id="KW-0472">Membrane</keyword>
<feature type="transmembrane region" description="Helical" evidence="1">
    <location>
        <begin position="21"/>
        <end position="46"/>
    </location>
</feature>
<name>A0A846TT65_9MICC</name>
<keyword evidence="1" id="KW-1133">Transmembrane helix</keyword>
<dbReference type="EMBL" id="JAAVUN010000015">
    <property type="protein sequence ID" value="NKE09989.1"/>
    <property type="molecule type" value="Genomic_DNA"/>
</dbReference>
<dbReference type="RefSeq" id="WP_119932968.1">
    <property type="nucleotide sequence ID" value="NZ_JAAVUN010000015.1"/>
</dbReference>
<keyword evidence="1" id="KW-0812">Transmembrane</keyword>
<proteinExistence type="predicted"/>
<accession>A0A846TT65</accession>
<organism evidence="2 3">
    <name type="scientific">Kocuria subflava</name>
    <dbReference type="NCBI Taxonomy" id="1736139"/>
    <lineage>
        <taxon>Bacteria</taxon>
        <taxon>Bacillati</taxon>
        <taxon>Actinomycetota</taxon>
        <taxon>Actinomycetes</taxon>
        <taxon>Micrococcales</taxon>
        <taxon>Micrococcaceae</taxon>
        <taxon>Kocuria</taxon>
    </lineage>
</organism>
<dbReference type="AlphaFoldDB" id="A0A846TT65"/>
<protein>
    <submittedName>
        <fullName evidence="2">Uncharacterized protein</fullName>
    </submittedName>
</protein>
<keyword evidence="3" id="KW-1185">Reference proteome</keyword>
<evidence type="ECO:0000256" key="1">
    <source>
        <dbReference type="SAM" id="Phobius"/>
    </source>
</evidence>
<evidence type="ECO:0000313" key="2">
    <source>
        <dbReference type="EMBL" id="NKE09989.1"/>
    </source>
</evidence>
<reference evidence="2 3" key="1">
    <citation type="submission" date="2020-02" db="EMBL/GenBank/DDBJ databases">
        <authorList>
            <person name="Sun Q."/>
        </authorList>
    </citation>
    <scope>NUCLEOTIDE SEQUENCE [LARGE SCALE GENOMIC DNA]</scope>
    <source>
        <strain evidence="2 3">YIM 13062</strain>
    </source>
</reference>
<feature type="transmembrane region" description="Helical" evidence="1">
    <location>
        <begin position="301"/>
        <end position="322"/>
    </location>
</feature>
<feature type="transmembrane region" description="Helical" evidence="1">
    <location>
        <begin position="243"/>
        <end position="262"/>
    </location>
</feature>
<sequence length="348" mass="37324">MGESELKSSRSRRQHGWVGMLRTVLGCVLALAGAAAVVVGVTLQWLQDSLVDRDGFAQISQELAHDESLQQELTDTAVTQASDAVQGQDLGAVPFSGALKDMADRRIAGYIREYVDSDQYVDDWNDVLLTTHQINIEPAGSLPETSGDGAPEDLELYVAPVVGSLESHIEDRLQDTLGVRLNLDLRDQEGLGGQDGIIVVRDSATGPAFDTIADSTVQAPLLLWGGVAALVLAVLLSRHREWVLVGAGVGAATAVAVAQRGAQELTSTVLASPDLQDVGRSLVERVFQILLTGMDHTLAPWLWGGVAVAVVGALLAAARLLWRSCSRDSWETGHTLTQDQRRRRVVEI</sequence>
<gene>
    <name evidence="2" type="ORF">GTW58_08590</name>
</gene>
<feature type="transmembrane region" description="Helical" evidence="1">
    <location>
        <begin position="217"/>
        <end position="236"/>
    </location>
</feature>
<dbReference type="Proteomes" id="UP000521379">
    <property type="component" value="Unassembled WGS sequence"/>
</dbReference>